<keyword evidence="1" id="KW-0472">Membrane</keyword>
<dbReference type="Proteomes" id="UP000676325">
    <property type="component" value="Unassembled WGS sequence"/>
</dbReference>
<comment type="caution">
    <text evidence="2">The sequence shown here is derived from an EMBL/GenBank/DDBJ whole genome shotgun (WGS) entry which is preliminary data.</text>
</comment>
<evidence type="ECO:0000313" key="2">
    <source>
        <dbReference type="EMBL" id="MBR7830404.1"/>
    </source>
</evidence>
<keyword evidence="1" id="KW-1133">Transmembrane helix</keyword>
<proteinExistence type="predicted"/>
<keyword evidence="1" id="KW-0812">Transmembrane</keyword>
<dbReference type="EMBL" id="JAGSOH010000130">
    <property type="protein sequence ID" value="MBR7830404.1"/>
    <property type="molecule type" value="Genomic_DNA"/>
</dbReference>
<keyword evidence="3" id="KW-1185">Reference proteome</keyword>
<sequence length="68" mass="7422">MLSILIWWAVPVAAATVAAIVIAIARRVRVARSDVETLDHYRRAREVLARASADGVAASPRPEATRQE</sequence>
<dbReference type="RefSeq" id="WP_212521530.1">
    <property type="nucleotide sequence ID" value="NZ_JAGSOH010000130.1"/>
</dbReference>
<feature type="transmembrane region" description="Helical" evidence="1">
    <location>
        <begin position="6"/>
        <end position="25"/>
    </location>
</feature>
<gene>
    <name evidence="2" type="ORF">KDK95_29140</name>
</gene>
<name>A0A941EMT1_9ACTN</name>
<protein>
    <submittedName>
        <fullName evidence="2">Uncharacterized protein</fullName>
    </submittedName>
</protein>
<accession>A0A941EMT1</accession>
<organism evidence="2 3">
    <name type="scientific">Actinospica acidithermotolerans</name>
    <dbReference type="NCBI Taxonomy" id="2828514"/>
    <lineage>
        <taxon>Bacteria</taxon>
        <taxon>Bacillati</taxon>
        <taxon>Actinomycetota</taxon>
        <taxon>Actinomycetes</taxon>
        <taxon>Catenulisporales</taxon>
        <taxon>Actinospicaceae</taxon>
        <taxon>Actinospica</taxon>
    </lineage>
</organism>
<evidence type="ECO:0000256" key="1">
    <source>
        <dbReference type="SAM" id="Phobius"/>
    </source>
</evidence>
<evidence type="ECO:0000313" key="3">
    <source>
        <dbReference type="Proteomes" id="UP000676325"/>
    </source>
</evidence>
<dbReference type="AlphaFoldDB" id="A0A941EMT1"/>
<reference evidence="2" key="1">
    <citation type="submission" date="2021-04" db="EMBL/GenBank/DDBJ databases">
        <title>Genome based classification of Actinospica acidithermotolerans sp. nov., an actinobacterium isolated from an Indonesian hot spring.</title>
        <authorList>
            <person name="Kusuma A.B."/>
            <person name="Putra K.E."/>
            <person name="Nafisah S."/>
            <person name="Loh J."/>
            <person name="Nouioui I."/>
            <person name="Goodfellow M."/>
        </authorList>
    </citation>
    <scope>NUCLEOTIDE SEQUENCE</scope>
    <source>
        <strain evidence="2">MGRD01-02</strain>
    </source>
</reference>